<evidence type="ECO:0000313" key="2">
    <source>
        <dbReference type="EMBL" id="PRQ41929.1"/>
    </source>
</evidence>
<proteinExistence type="predicted"/>
<dbReference type="AlphaFoldDB" id="A0A2P6R699"/>
<protein>
    <submittedName>
        <fullName evidence="2">Uncharacterized protein</fullName>
    </submittedName>
</protein>
<evidence type="ECO:0000313" key="3">
    <source>
        <dbReference type="Proteomes" id="UP000238479"/>
    </source>
</evidence>
<dbReference type="Gramene" id="PRQ41929">
    <property type="protein sequence ID" value="PRQ41929"/>
    <property type="gene ID" value="RchiOBHm_Chr3g0452081"/>
</dbReference>
<evidence type="ECO:0000256" key="1">
    <source>
        <dbReference type="SAM" id="MobiDB-lite"/>
    </source>
</evidence>
<dbReference type="EMBL" id="PDCK01000041">
    <property type="protein sequence ID" value="PRQ41929.1"/>
    <property type="molecule type" value="Genomic_DNA"/>
</dbReference>
<name>A0A2P6R699_ROSCH</name>
<organism evidence="2 3">
    <name type="scientific">Rosa chinensis</name>
    <name type="common">China rose</name>
    <dbReference type="NCBI Taxonomy" id="74649"/>
    <lineage>
        <taxon>Eukaryota</taxon>
        <taxon>Viridiplantae</taxon>
        <taxon>Streptophyta</taxon>
        <taxon>Embryophyta</taxon>
        <taxon>Tracheophyta</taxon>
        <taxon>Spermatophyta</taxon>
        <taxon>Magnoliopsida</taxon>
        <taxon>eudicotyledons</taxon>
        <taxon>Gunneridae</taxon>
        <taxon>Pentapetalae</taxon>
        <taxon>rosids</taxon>
        <taxon>fabids</taxon>
        <taxon>Rosales</taxon>
        <taxon>Rosaceae</taxon>
        <taxon>Rosoideae</taxon>
        <taxon>Rosoideae incertae sedis</taxon>
        <taxon>Rosa</taxon>
    </lineage>
</organism>
<gene>
    <name evidence="2" type="ORF">RchiOBHm_Chr3g0452081</name>
</gene>
<feature type="compositionally biased region" description="Basic and acidic residues" evidence="1">
    <location>
        <begin position="1"/>
        <end position="22"/>
    </location>
</feature>
<comment type="caution">
    <text evidence="2">The sequence shown here is derived from an EMBL/GenBank/DDBJ whole genome shotgun (WGS) entry which is preliminary data.</text>
</comment>
<keyword evidence="3" id="KW-1185">Reference proteome</keyword>
<sequence>MEEKEERRGEREREREREREQPKGAASVLSVVRPLLGSRVLFLPNGRLYIYIYMRCWLCFCVRGR</sequence>
<feature type="region of interest" description="Disordered" evidence="1">
    <location>
        <begin position="1"/>
        <end position="25"/>
    </location>
</feature>
<dbReference type="Proteomes" id="UP000238479">
    <property type="component" value="Chromosome 3"/>
</dbReference>
<reference evidence="2 3" key="1">
    <citation type="journal article" date="2018" name="Nat. Genet.">
        <title>The Rosa genome provides new insights in the design of modern roses.</title>
        <authorList>
            <person name="Bendahmane M."/>
        </authorList>
    </citation>
    <scope>NUCLEOTIDE SEQUENCE [LARGE SCALE GENOMIC DNA]</scope>
    <source>
        <strain evidence="3">cv. Old Blush</strain>
    </source>
</reference>
<accession>A0A2P6R699</accession>